<reference evidence="2" key="2">
    <citation type="submission" date="2018-08" db="UniProtKB">
        <authorList>
            <consortium name="EnsemblPlants"/>
        </authorList>
    </citation>
    <scope>IDENTIFICATION</scope>
    <source>
        <strain evidence="2">Yugu1</strain>
    </source>
</reference>
<dbReference type="EMBL" id="AGNK02000103">
    <property type="status" value="NOT_ANNOTATED_CDS"/>
    <property type="molecule type" value="Genomic_DNA"/>
</dbReference>
<dbReference type="PROSITE" id="PS51257">
    <property type="entry name" value="PROKAR_LIPOPROTEIN"/>
    <property type="match status" value="1"/>
</dbReference>
<dbReference type="Proteomes" id="UP000004995">
    <property type="component" value="Unassembled WGS sequence"/>
</dbReference>
<accession>K3YWG5</accession>
<dbReference type="AlphaFoldDB" id="K3YWG5"/>
<proteinExistence type="predicted"/>
<feature type="chain" id="PRO_5010127239" evidence="1">
    <location>
        <begin position="26"/>
        <end position="146"/>
    </location>
</feature>
<protein>
    <submittedName>
        <fullName evidence="2">Uncharacterized protein</fullName>
    </submittedName>
</protein>
<dbReference type="HOGENOM" id="CLU_1780662_0_0_1"/>
<evidence type="ECO:0000313" key="3">
    <source>
        <dbReference type="Proteomes" id="UP000004995"/>
    </source>
</evidence>
<organism evidence="2 3">
    <name type="scientific">Setaria italica</name>
    <name type="common">Foxtail millet</name>
    <name type="synonym">Panicum italicum</name>
    <dbReference type="NCBI Taxonomy" id="4555"/>
    <lineage>
        <taxon>Eukaryota</taxon>
        <taxon>Viridiplantae</taxon>
        <taxon>Streptophyta</taxon>
        <taxon>Embryophyta</taxon>
        <taxon>Tracheophyta</taxon>
        <taxon>Spermatophyta</taxon>
        <taxon>Magnoliopsida</taxon>
        <taxon>Liliopsida</taxon>
        <taxon>Poales</taxon>
        <taxon>Poaceae</taxon>
        <taxon>PACMAD clade</taxon>
        <taxon>Panicoideae</taxon>
        <taxon>Panicodae</taxon>
        <taxon>Paniceae</taxon>
        <taxon>Cenchrinae</taxon>
        <taxon>Setaria</taxon>
    </lineage>
</organism>
<keyword evidence="1" id="KW-0732">Signal</keyword>
<evidence type="ECO:0000256" key="1">
    <source>
        <dbReference type="SAM" id="SignalP"/>
    </source>
</evidence>
<name>K3YWG5_SETIT</name>
<reference evidence="3" key="1">
    <citation type="journal article" date="2012" name="Nat. Biotechnol.">
        <title>Reference genome sequence of the model plant Setaria.</title>
        <authorList>
            <person name="Bennetzen J.L."/>
            <person name="Schmutz J."/>
            <person name="Wang H."/>
            <person name="Percifield R."/>
            <person name="Hawkins J."/>
            <person name="Pontaroli A.C."/>
            <person name="Estep M."/>
            <person name="Feng L."/>
            <person name="Vaughn J.N."/>
            <person name="Grimwood J."/>
            <person name="Jenkins J."/>
            <person name="Barry K."/>
            <person name="Lindquist E."/>
            <person name="Hellsten U."/>
            <person name="Deshpande S."/>
            <person name="Wang X."/>
            <person name="Wu X."/>
            <person name="Mitros T."/>
            <person name="Triplett J."/>
            <person name="Yang X."/>
            <person name="Ye C.Y."/>
            <person name="Mauro-Herrera M."/>
            <person name="Wang L."/>
            <person name="Li P."/>
            <person name="Sharma M."/>
            <person name="Sharma R."/>
            <person name="Ronald P.C."/>
            <person name="Panaud O."/>
            <person name="Kellogg E.A."/>
            <person name="Brutnell T.P."/>
            <person name="Doust A.N."/>
            <person name="Tuskan G.A."/>
            <person name="Rokhsar D."/>
            <person name="Devos K.M."/>
        </authorList>
    </citation>
    <scope>NUCLEOTIDE SEQUENCE [LARGE SCALE GENOMIC DNA]</scope>
    <source>
        <strain evidence="3">cv. Yugu1</strain>
    </source>
</reference>
<dbReference type="Gramene" id="KQL28562">
    <property type="protein sequence ID" value="KQL28562"/>
    <property type="gene ID" value="SETIT_018611mg"/>
</dbReference>
<dbReference type="InParanoid" id="K3YWG5"/>
<evidence type="ECO:0000313" key="2">
    <source>
        <dbReference type="EnsemblPlants" id="KQL28562"/>
    </source>
</evidence>
<dbReference type="EnsemblPlants" id="KQL28562">
    <property type="protein sequence ID" value="KQL28562"/>
    <property type="gene ID" value="SETIT_018611mg"/>
</dbReference>
<keyword evidence="3" id="KW-1185">Reference proteome</keyword>
<feature type="signal peptide" evidence="1">
    <location>
        <begin position="1"/>
        <end position="25"/>
    </location>
</feature>
<dbReference type="OMA" id="FTHSECV"/>
<sequence>MRSSHGGSRACAMTAFLILLFGCFALCVHCRSPALKDGGGTEKSYLRNDSHLTTPCPSSLSAASSSTSPVNDESKIELVMCVYKGLQCVEGEPCHCCVLEQPEPPCYFTHSECVAKCPFCYPPPCSPPGPTVEGRALQAGSNNATM</sequence>